<dbReference type="PANTHER" id="PTHR12714">
    <property type="entry name" value="PROTEIN-S ISOPRENYLCYSTEINE O-METHYLTRANSFERASE"/>
    <property type="match status" value="1"/>
</dbReference>
<feature type="transmembrane region" description="Helical" evidence="5">
    <location>
        <begin position="226"/>
        <end position="243"/>
    </location>
</feature>
<feature type="transmembrane region" description="Helical" evidence="5">
    <location>
        <begin position="143"/>
        <end position="163"/>
    </location>
</feature>
<feature type="transmembrane region" description="Helical" evidence="5">
    <location>
        <begin position="184"/>
        <end position="206"/>
    </location>
</feature>
<dbReference type="Pfam" id="PF04140">
    <property type="entry name" value="ICMT"/>
    <property type="match status" value="1"/>
</dbReference>
<gene>
    <name evidence="6" type="ORF">VTL71DRAFT_6543</name>
</gene>
<comment type="similarity">
    <text evidence="5">Belongs to the class VI-like SAM-binding methyltransferase superfamily. Isoprenylcysteine carboxyl methyltransferase family.</text>
</comment>
<comment type="subcellular location">
    <subcellularLocation>
        <location evidence="5">Endoplasmic reticulum membrane</location>
        <topology evidence="5">Multi-pass membrane protein</topology>
    </subcellularLocation>
    <subcellularLocation>
        <location evidence="1">Membrane</location>
        <topology evidence="1">Multi-pass membrane protein</topology>
    </subcellularLocation>
</comment>
<comment type="catalytic activity">
    <reaction evidence="5">
        <text>[protein]-C-terminal S-[(2E,6E)-farnesyl]-L-cysteine + S-adenosyl-L-methionine = [protein]-C-terminal S-[(2E,6E)-farnesyl]-L-cysteine methyl ester + S-adenosyl-L-homocysteine</text>
        <dbReference type="Rhea" id="RHEA:21672"/>
        <dbReference type="Rhea" id="RHEA-COMP:12125"/>
        <dbReference type="Rhea" id="RHEA-COMP:12126"/>
        <dbReference type="ChEBI" id="CHEBI:57856"/>
        <dbReference type="ChEBI" id="CHEBI:59789"/>
        <dbReference type="ChEBI" id="CHEBI:90510"/>
        <dbReference type="ChEBI" id="CHEBI:90511"/>
        <dbReference type="EC" id="2.1.1.100"/>
    </reaction>
</comment>
<dbReference type="EMBL" id="JAZHXI010000017">
    <property type="protein sequence ID" value="KAL2062277.1"/>
    <property type="molecule type" value="Genomic_DNA"/>
</dbReference>
<keyword evidence="7" id="KW-1185">Reference proteome</keyword>
<evidence type="ECO:0000256" key="5">
    <source>
        <dbReference type="RuleBase" id="RU362022"/>
    </source>
</evidence>
<dbReference type="Gene3D" id="1.20.120.1630">
    <property type="match status" value="1"/>
</dbReference>
<name>A0ABR4BXY0_9HELO</name>
<evidence type="ECO:0000256" key="1">
    <source>
        <dbReference type="ARBA" id="ARBA00004141"/>
    </source>
</evidence>
<comment type="caution">
    <text evidence="5">Lacks conserved residue(s) required for the propagation of feature annotation.</text>
</comment>
<dbReference type="PANTHER" id="PTHR12714:SF9">
    <property type="entry name" value="PROTEIN-S-ISOPRENYLCYSTEINE O-METHYLTRANSFERASE"/>
    <property type="match status" value="1"/>
</dbReference>
<dbReference type="EC" id="2.1.1.100" evidence="5"/>
<organism evidence="6 7">
    <name type="scientific">Oculimacula yallundae</name>
    <dbReference type="NCBI Taxonomy" id="86028"/>
    <lineage>
        <taxon>Eukaryota</taxon>
        <taxon>Fungi</taxon>
        <taxon>Dikarya</taxon>
        <taxon>Ascomycota</taxon>
        <taxon>Pezizomycotina</taxon>
        <taxon>Leotiomycetes</taxon>
        <taxon>Helotiales</taxon>
        <taxon>Ploettnerulaceae</taxon>
        <taxon>Oculimacula</taxon>
    </lineage>
</organism>
<comment type="caution">
    <text evidence="6">The sequence shown here is derived from an EMBL/GenBank/DDBJ whole genome shotgun (WGS) entry which is preliminary data.</text>
</comment>
<accession>A0ABR4BXY0</accession>
<keyword evidence="5" id="KW-0949">S-adenosyl-L-methionine</keyword>
<evidence type="ECO:0000256" key="4">
    <source>
        <dbReference type="ARBA" id="ARBA00023136"/>
    </source>
</evidence>
<reference evidence="6 7" key="1">
    <citation type="journal article" date="2024" name="Commun. Biol.">
        <title>Comparative genomic analysis of thermophilic fungi reveals convergent evolutionary adaptations and gene losses.</title>
        <authorList>
            <person name="Steindorff A.S."/>
            <person name="Aguilar-Pontes M.V."/>
            <person name="Robinson A.J."/>
            <person name="Andreopoulos B."/>
            <person name="LaButti K."/>
            <person name="Kuo A."/>
            <person name="Mondo S."/>
            <person name="Riley R."/>
            <person name="Otillar R."/>
            <person name="Haridas S."/>
            <person name="Lipzen A."/>
            <person name="Grimwood J."/>
            <person name="Schmutz J."/>
            <person name="Clum A."/>
            <person name="Reid I.D."/>
            <person name="Moisan M.C."/>
            <person name="Butler G."/>
            <person name="Nguyen T.T.M."/>
            <person name="Dewar K."/>
            <person name="Conant G."/>
            <person name="Drula E."/>
            <person name="Henrissat B."/>
            <person name="Hansel C."/>
            <person name="Singer S."/>
            <person name="Hutchinson M.I."/>
            <person name="de Vries R.P."/>
            <person name="Natvig D.O."/>
            <person name="Powell A.J."/>
            <person name="Tsang A."/>
            <person name="Grigoriev I.V."/>
        </authorList>
    </citation>
    <scope>NUCLEOTIDE SEQUENCE [LARGE SCALE GENOMIC DNA]</scope>
    <source>
        <strain evidence="6 7">CBS 494.80</strain>
    </source>
</reference>
<keyword evidence="5" id="KW-0489">Methyltransferase</keyword>
<keyword evidence="5" id="KW-0256">Endoplasmic reticulum</keyword>
<protein>
    <recommendedName>
        <fullName evidence="5">Protein-S-isoprenylcysteine O-methyltransferase</fullName>
        <ecNumber evidence="5">2.1.1.100</ecNumber>
    </recommendedName>
</protein>
<dbReference type="Proteomes" id="UP001595075">
    <property type="component" value="Unassembled WGS sequence"/>
</dbReference>
<sequence>MRGSRRLHDQFNHLQSPQVVGESRDIQLLTLRPQITNPCQLQISTAMEMPDLLTVLHVLISLLASYLSMLCFSNPNPDPNTTSAVSDRIIPFASFEFLLVRRVSILIIGINHALLILNPTAPNYLICPSTSSLNLSLFTWTRYSAICLALILIFAPIRLLAFAQLGKNFTFKLAKPQNLVTTGLYAYMQHPSYTANSVVATAHLMLFERPDGLAGCWMSESVAKSPWWGVVGLVLVAVVVHLGRQRVVDEEDMLKKAFGKEWEVWHQKTKRFVPWVI</sequence>
<keyword evidence="4 5" id="KW-0472">Membrane</keyword>
<evidence type="ECO:0000256" key="2">
    <source>
        <dbReference type="ARBA" id="ARBA00022692"/>
    </source>
</evidence>
<evidence type="ECO:0000313" key="7">
    <source>
        <dbReference type="Proteomes" id="UP001595075"/>
    </source>
</evidence>
<evidence type="ECO:0000313" key="6">
    <source>
        <dbReference type="EMBL" id="KAL2062277.1"/>
    </source>
</evidence>
<dbReference type="InterPro" id="IPR007269">
    <property type="entry name" value="ICMT_MeTrfase"/>
</dbReference>
<keyword evidence="2 5" id="KW-0812">Transmembrane</keyword>
<keyword evidence="5" id="KW-0808">Transferase</keyword>
<proteinExistence type="inferred from homology"/>
<evidence type="ECO:0000256" key="3">
    <source>
        <dbReference type="ARBA" id="ARBA00022989"/>
    </source>
</evidence>
<keyword evidence="3 5" id="KW-1133">Transmembrane helix</keyword>